<dbReference type="InterPro" id="IPR002798">
    <property type="entry name" value="SpoIIM-like"/>
</dbReference>
<evidence type="ECO:0000313" key="3">
    <source>
        <dbReference type="Proteomes" id="UP000317158"/>
    </source>
</evidence>
<dbReference type="Pfam" id="PF01944">
    <property type="entry name" value="SpoIIM"/>
    <property type="match status" value="1"/>
</dbReference>
<dbReference type="PANTHER" id="PTHR35337">
    <property type="entry name" value="SLR1478 PROTEIN"/>
    <property type="match status" value="1"/>
</dbReference>
<dbReference type="EMBL" id="RXIF01000004">
    <property type="protein sequence ID" value="RZN65070.1"/>
    <property type="molecule type" value="Genomic_DNA"/>
</dbReference>
<keyword evidence="1" id="KW-0812">Transmembrane</keyword>
<feature type="transmembrane region" description="Helical" evidence="1">
    <location>
        <begin position="91"/>
        <end position="109"/>
    </location>
</feature>
<comment type="caution">
    <text evidence="2">The sequence shown here is derived from an EMBL/GenBank/DDBJ whole genome shotgun (WGS) entry which is preliminary data.</text>
</comment>
<proteinExistence type="predicted"/>
<feature type="transmembrane region" description="Helical" evidence="1">
    <location>
        <begin position="167"/>
        <end position="191"/>
    </location>
</feature>
<dbReference type="AlphaFoldDB" id="A0A520KTJ4"/>
<sequence>MILTILINMFPKIKKYLIFTIIIFFCSTIIGITYASTSLSEPDLIELIDDQISGFIKDQPDYILALFIFFNNASTCFLSIIFGLFFGIFPFIVLILNGFLMGYLAYFAYLERGVAYSILALFPHGVIELTAVFICCALGLRIGASFFKKITDLYTPIFPEIINALKIFIYVSIPLLLIAAFIEIYITPLLIKMFL</sequence>
<protein>
    <recommendedName>
        <fullName evidence="4">Stage II sporulation protein M</fullName>
    </recommendedName>
</protein>
<keyword evidence="1" id="KW-1133">Transmembrane helix</keyword>
<feature type="transmembrane region" description="Helical" evidence="1">
    <location>
        <begin position="16"/>
        <end position="35"/>
    </location>
</feature>
<accession>A0A520KTJ4</accession>
<evidence type="ECO:0000313" key="2">
    <source>
        <dbReference type="EMBL" id="RZN65070.1"/>
    </source>
</evidence>
<organism evidence="2 3">
    <name type="scientific">Methanoliparum thermophilum</name>
    <dbReference type="NCBI Taxonomy" id="2491083"/>
    <lineage>
        <taxon>Archaea</taxon>
        <taxon>Methanobacteriati</taxon>
        <taxon>Methanobacteriota</taxon>
        <taxon>Candidatus Methanoliparia</taxon>
        <taxon>Candidatus Methanoliparales</taxon>
        <taxon>Candidatus Methanoliparaceae</taxon>
        <taxon>Candidatus Methanoliparum</taxon>
    </lineage>
</organism>
<name>A0A520KTJ4_METT2</name>
<dbReference type="PANTHER" id="PTHR35337:SF1">
    <property type="entry name" value="SLR1478 PROTEIN"/>
    <property type="match status" value="1"/>
</dbReference>
<reference evidence="2 3" key="1">
    <citation type="journal article" date="2019" name="Nat. Microbiol.">
        <title>Wide diversity of methane and short-chain alkane metabolisms in uncultured archaea.</title>
        <authorList>
            <person name="Borrel G."/>
            <person name="Adam P.S."/>
            <person name="McKay L.J."/>
            <person name="Chen L.X."/>
            <person name="Sierra-Garcia I.N."/>
            <person name="Sieber C.M."/>
            <person name="Letourneur Q."/>
            <person name="Ghozlane A."/>
            <person name="Andersen G.L."/>
            <person name="Li W.J."/>
            <person name="Hallam S.J."/>
            <person name="Muyzer G."/>
            <person name="de Oliveira V.M."/>
            <person name="Inskeep W.P."/>
            <person name="Banfield J.F."/>
            <person name="Gribaldo S."/>
        </authorList>
    </citation>
    <scope>NUCLEOTIDE SEQUENCE [LARGE SCALE GENOMIC DNA]</scope>
    <source>
        <strain evidence="2">NM1a</strain>
    </source>
</reference>
<feature type="transmembrane region" description="Helical" evidence="1">
    <location>
        <begin position="115"/>
        <end position="140"/>
    </location>
</feature>
<gene>
    <name evidence="2" type="ORF">EF806_03240</name>
</gene>
<dbReference type="Proteomes" id="UP000317158">
    <property type="component" value="Unassembled WGS sequence"/>
</dbReference>
<evidence type="ECO:0000256" key="1">
    <source>
        <dbReference type="SAM" id="Phobius"/>
    </source>
</evidence>
<evidence type="ECO:0008006" key="4">
    <source>
        <dbReference type="Google" id="ProtNLM"/>
    </source>
</evidence>
<feature type="transmembrane region" description="Helical" evidence="1">
    <location>
        <begin position="62"/>
        <end position="84"/>
    </location>
</feature>
<keyword evidence="1" id="KW-0472">Membrane</keyword>